<evidence type="ECO:0000259" key="7">
    <source>
        <dbReference type="PROSITE" id="PS51865"/>
    </source>
</evidence>
<comment type="subcellular location">
    <subcellularLocation>
        <location evidence="1">Golgi apparatus membrane</location>
    </subcellularLocation>
</comment>
<proteinExistence type="predicted"/>
<dbReference type="SUPFAM" id="SSF50156">
    <property type="entry name" value="PDZ domain-like"/>
    <property type="match status" value="2"/>
</dbReference>
<name>A0A8H7BVD3_9FUNG</name>
<evidence type="ECO:0000256" key="4">
    <source>
        <dbReference type="ARBA" id="ARBA00023136"/>
    </source>
</evidence>
<keyword evidence="9" id="KW-1185">Reference proteome</keyword>
<dbReference type="Pfam" id="PF04495">
    <property type="entry name" value="GRASP55_65"/>
    <property type="match status" value="1"/>
</dbReference>
<reference evidence="8" key="1">
    <citation type="submission" date="2020-01" db="EMBL/GenBank/DDBJ databases">
        <title>Genome Sequencing of Three Apophysomyces-Like Fungal Strains Confirms a Novel Fungal Genus in the Mucoromycota with divergent Burkholderia-like Endosymbiotic Bacteria.</title>
        <authorList>
            <person name="Stajich J.E."/>
            <person name="Macias A.M."/>
            <person name="Carter-House D."/>
            <person name="Lovett B."/>
            <person name="Kasson L.R."/>
            <person name="Berry K."/>
            <person name="Grigoriev I."/>
            <person name="Chang Y."/>
            <person name="Spatafora J."/>
            <person name="Kasson M.T."/>
        </authorList>
    </citation>
    <scope>NUCLEOTIDE SEQUENCE</scope>
    <source>
        <strain evidence="8">NRRL A-21654</strain>
    </source>
</reference>
<keyword evidence="3" id="KW-0333">Golgi apparatus</keyword>
<feature type="region of interest" description="Disordered" evidence="6">
    <location>
        <begin position="231"/>
        <end position="255"/>
    </location>
</feature>
<keyword evidence="5" id="KW-0479">Metal-binding</keyword>
<feature type="compositionally biased region" description="Basic and acidic residues" evidence="6">
    <location>
        <begin position="244"/>
        <end position="254"/>
    </location>
</feature>
<feature type="region of interest" description="Disordered" evidence="6">
    <location>
        <begin position="280"/>
        <end position="308"/>
    </location>
</feature>
<dbReference type="GO" id="GO:0007030">
    <property type="term" value="P:Golgi organization"/>
    <property type="evidence" value="ECO:0007669"/>
    <property type="project" value="TreeGrafter"/>
</dbReference>
<dbReference type="GO" id="GO:0046872">
    <property type="term" value="F:metal ion binding"/>
    <property type="evidence" value="ECO:0007669"/>
    <property type="project" value="UniProtKB-KW"/>
</dbReference>
<dbReference type="Proteomes" id="UP000605846">
    <property type="component" value="Unassembled WGS sequence"/>
</dbReference>
<evidence type="ECO:0000256" key="6">
    <source>
        <dbReference type="SAM" id="MobiDB-lite"/>
    </source>
</evidence>
<feature type="domain" description="PDZ GRASP-type" evidence="7">
    <location>
        <begin position="119"/>
        <end position="208"/>
    </location>
</feature>
<dbReference type="Gene3D" id="2.30.42.10">
    <property type="match status" value="2"/>
</dbReference>
<evidence type="ECO:0000256" key="5">
    <source>
        <dbReference type="PIRSR" id="PIRSR607583-1"/>
    </source>
</evidence>
<accession>A0A8H7BVD3</accession>
<dbReference type="PANTHER" id="PTHR12893:SF0">
    <property type="entry name" value="GRASP65"/>
    <property type="match status" value="1"/>
</dbReference>
<feature type="domain" description="PDZ GRASP-type" evidence="7">
    <location>
        <begin position="13"/>
        <end position="113"/>
    </location>
</feature>
<dbReference type="PANTHER" id="PTHR12893">
    <property type="entry name" value="GOLGI REASSEMBLY STACKING PROTEIN GRASP"/>
    <property type="match status" value="1"/>
</dbReference>
<gene>
    <name evidence="8" type="primary">GORASP2</name>
    <name evidence="8" type="ORF">EC973_006917</name>
</gene>
<feature type="compositionally biased region" description="Basic and acidic residues" evidence="6">
    <location>
        <begin position="290"/>
        <end position="308"/>
    </location>
</feature>
<evidence type="ECO:0000256" key="3">
    <source>
        <dbReference type="ARBA" id="ARBA00023034"/>
    </source>
</evidence>
<dbReference type="InterPro" id="IPR007583">
    <property type="entry name" value="GRASP55_65"/>
</dbReference>
<feature type="binding site" evidence="5">
    <location>
        <position position="111"/>
    </location>
    <ligand>
        <name>Zn(2+)</name>
        <dbReference type="ChEBI" id="CHEBI:29105"/>
    </ligand>
</feature>
<evidence type="ECO:0000313" key="9">
    <source>
        <dbReference type="Proteomes" id="UP000605846"/>
    </source>
</evidence>
<evidence type="ECO:0000256" key="1">
    <source>
        <dbReference type="ARBA" id="ARBA00004394"/>
    </source>
</evidence>
<comment type="caution">
    <text evidence="8">The sequence shown here is derived from an EMBL/GenBank/DDBJ whole genome shotgun (WGS) entry which is preliminary data.</text>
</comment>
<sequence length="308" mass="34390">MGGAQSSESGHEHGLTIYQVKENSPAFHAGIEQFFDYIVGINGIPLVNLFNLTRLIRRIKEEKPSEGKPIPVAIYSSKDQTVRELMLTPSKEWHKDDPNEKSLIGCSIRFCSYERAGENVWHVLDVAANSPAEMAGIIPHTDYIIGSPHMALRSEDDFYSLVEEFLGKPLRLYIYNTEWDSCREAIIVPNHDWGGAGSLGCDVGYGLLHRIPRRKPELIADQPKGDIAEYSGSIFSTPDAGKQAARDLPPHTDSTRISLDNEIQLVNIDNPREQAFLQEACNTQLPESPQPKDESPDIHKKDDLEASK</sequence>
<dbReference type="EMBL" id="JABAYA010000047">
    <property type="protein sequence ID" value="KAF7727918.1"/>
    <property type="molecule type" value="Genomic_DNA"/>
</dbReference>
<keyword evidence="4" id="KW-0472">Membrane</keyword>
<dbReference type="InterPro" id="IPR036034">
    <property type="entry name" value="PDZ_sf"/>
</dbReference>
<dbReference type="AlphaFoldDB" id="A0A8H7BVD3"/>
<dbReference type="PROSITE" id="PS51865">
    <property type="entry name" value="PDZ_GRASP"/>
    <property type="match status" value="2"/>
</dbReference>
<dbReference type="FunFam" id="2.30.42.10:FF:000026">
    <property type="entry name" value="Golgi reassembly stacking protein 2"/>
    <property type="match status" value="1"/>
</dbReference>
<dbReference type="InterPro" id="IPR024958">
    <property type="entry name" value="GRASP_PDZ"/>
</dbReference>
<organism evidence="8 9">
    <name type="scientific">Apophysomyces ossiformis</name>
    <dbReference type="NCBI Taxonomy" id="679940"/>
    <lineage>
        <taxon>Eukaryota</taxon>
        <taxon>Fungi</taxon>
        <taxon>Fungi incertae sedis</taxon>
        <taxon>Mucoromycota</taxon>
        <taxon>Mucoromycotina</taxon>
        <taxon>Mucoromycetes</taxon>
        <taxon>Mucorales</taxon>
        <taxon>Mucorineae</taxon>
        <taxon>Mucoraceae</taxon>
        <taxon>Apophysomyces</taxon>
    </lineage>
</organism>
<keyword evidence="5" id="KW-0862">Zinc</keyword>
<dbReference type="OrthoDB" id="3318at2759"/>
<protein>
    <submittedName>
        <fullName evidence="8">Golgi reassembly-stacking protein 2</fullName>
    </submittedName>
</protein>
<dbReference type="GO" id="GO:0000139">
    <property type="term" value="C:Golgi membrane"/>
    <property type="evidence" value="ECO:0007669"/>
    <property type="project" value="UniProtKB-SubCell"/>
</dbReference>
<keyword evidence="2" id="KW-0677">Repeat</keyword>
<evidence type="ECO:0000256" key="2">
    <source>
        <dbReference type="ARBA" id="ARBA00022737"/>
    </source>
</evidence>
<evidence type="ECO:0000313" key="8">
    <source>
        <dbReference type="EMBL" id="KAF7727918.1"/>
    </source>
</evidence>